<keyword evidence="2" id="KW-1133">Transmembrane helix</keyword>
<organism evidence="3 4">
    <name type="scientific">Crepidotus variabilis</name>
    <dbReference type="NCBI Taxonomy" id="179855"/>
    <lineage>
        <taxon>Eukaryota</taxon>
        <taxon>Fungi</taxon>
        <taxon>Dikarya</taxon>
        <taxon>Basidiomycota</taxon>
        <taxon>Agaricomycotina</taxon>
        <taxon>Agaricomycetes</taxon>
        <taxon>Agaricomycetidae</taxon>
        <taxon>Agaricales</taxon>
        <taxon>Agaricineae</taxon>
        <taxon>Crepidotaceae</taxon>
        <taxon>Crepidotus</taxon>
    </lineage>
</organism>
<dbReference type="Proteomes" id="UP000807306">
    <property type="component" value="Unassembled WGS sequence"/>
</dbReference>
<dbReference type="AlphaFoldDB" id="A0A9P6EIM5"/>
<keyword evidence="2" id="KW-0472">Membrane</keyword>
<feature type="region of interest" description="Disordered" evidence="1">
    <location>
        <begin position="29"/>
        <end position="49"/>
    </location>
</feature>
<evidence type="ECO:0000313" key="4">
    <source>
        <dbReference type="Proteomes" id="UP000807306"/>
    </source>
</evidence>
<evidence type="ECO:0000313" key="3">
    <source>
        <dbReference type="EMBL" id="KAF9529542.1"/>
    </source>
</evidence>
<feature type="compositionally biased region" description="Polar residues" evidence="1">
    <location>
        <begin position="37"/>
        <end position="49"/>
    </location>
</feature>
<sequence length="94" mass="10730">MTAPTQDLTIAIVPKAHVREDRAHVSCNVEGKEPDSDIQNSDIESQTESFNELNRRPIMNERSCATSCCIAILATILWIVLWWFYVIHKAHHRG</sequence>
<evidence type="ECO:0000256" key="2">
    <source>
        <dbReference type="SAM" id="Phobius"/>
    </source>
</evidence>
<gene>
    <name evidence="3" type="ORF">CPB83DRAFT_893355</name>
</gene>
<keyword evidence="4" id="KW-1185">Reference proteome</keyword>
<protein>
    <submittedName>
        <fullName evidence="3">Uncharacterized protein</fullName>
    </submittedName>
</protein>
<proteinExistence type="predicted"/>
<feature type="transmembrane region" description="Helical" evidence="2">
    <location>
        <begin position="64"/>
        <end position="85"/>
    </location>
</feature>
<accession>A0A9P6EIM5</accession>
<keyword evidence="2" id="KW-0812">Transmembrane</keyword>
<name>A0A9P6EIM5_9AGAR</name>
<comment type="caution">
    <text evidence="3">The sequence shown here is derived from an EMBL/GenBank/DDBJ whole genome shotgun (WGS) entry which is preliminary data.</text>
</comment>
<reference evidence="3" key="1">
    <citation type="submission" date="2020-11" db="EMBL/GenBank/DDBJ databases">
        <authorList>
            <consortium name="DOE Joint Genome Institute"/>
            <person name="Ahrendt S."/>
            <person name="Riley R."/>
            <person name="Andreopoulos W."/>
            <person name="Labutti K."/>
            <person name="Pangilinan J."/>
            <person name="Ruiz-Duenas F.J."/>
            <person name="Barrasa J.M."/>
            <person name="Sanchez-Garcia M."/>
            <person name="Camarero S."/>
            <person name="Miyauchi S."/>
            <person name="Serrano A."/>
            <person name="Linde D."/>
            <person name="Babiker R."/>
            <person name="Drula E."/>
            <person name="Ayuso-Fernandez I."/>
            <person name="Pacheco R."/>
            <person name="Padilla G."/>
            <person name="Ferreira P."/>
            <person name="Barriuso J."/>
            <person name="Kellner H."/>
            <person name="Castanera R."/>
            <person name="Alfaro M."/>
            <person name="Ramirez L."/>
            <person name="Pisabarro A.G."/>
            <person name="Kuo A."/>
            <person name="Tritt A."/>
            <person name="Lipzen A."/>
            <person name="He G."/>
            <person name="Yan M."/>
            <person name="Ng V."/>
            <person name="Cullen D."/>
            <person name="Martin F."/>
            <person name="Rosso M.-N."/>
            <person name="Henrissat B."/>
            <person name="Hibbett D."/>
            <person name="Martinez A.T."/>
            <person name="Grigoriev I.V."/>
        </authorList>
    </citation>
    <scope>NUCLEOTIDE SEQUENCE</scope>
    <source>
        <strain evidence="3">CBS 506.95</strain>
    </source>
</reference>
<dbReference type="EMBL" id="MU157845">
    <property type="protein sequence ID" value="KAF9529542.1"/>
    <property type="molecule type" value="Genomic_DNA"/>
</dbReference>
<evidence type="ECO:0000256" key="1">
    <source>
        <dbReference type="SAM" id="MobiDB-lite"/>
    </source>
</evidence>